<dbReference type="Gene3D" id="3.30.420.10">
    <property type="entry name" value="Ribonuclease H-like superfamily/Ribonuclease H"/>
    <property type="match status" value="1"/>
</dbReference>
<dbReference type="OrthoDB" id="4729724at2759"/>
<dbReference type="GO" id="GO:0003676">
    <property type="term" value="F:nucleic acid binding"/>
    <property type="evidence" value="ECO:0007669"/>
    <property type="project" value="InterPro"/>
</dbReference>
<evidence type="ECO:0000313" key="3">
    <source>
        <dbReference type="EMBL" id="KAH7080963.1"/>
    </source>
</evidence>
<protein>
    <recommendedName>
        <fullName evidence="2">RNase H type-1 domain-containing protein</fullName>
    </recommendedName>
</protein>
<dbReference type="CDD" id="cd09276">
    <property type="entry name" value="Rnase_HI_RT_non_LTR"/>
    <property type="match status" value="1"/>
</dbReference>
<dbReference type="InterPro" id="IPR012337">
    <property type="entry name" value="RNaseH-like_sf"/>
</dbReference>
<name>A0A8K0R079_9PLEO</name>
<evidence type="ECO:0000259" key="2">
    <source>
        <dbReference type="PROSITE" id="PS50879"/>
    </source>
</evidence>
<comment type="caution">
    <text evidence="3">The sequence shown here is derived from an EMBL/GenBank/DDBJ whole genome shotgun (WGS) entry which is preliminary data.</text>
</comment>
<feature type="region of interest" description="Disordered" evidence="1">
    <location>
        <begin position="221"/>
        <end position="241"/>
    </location>
</feature>
<gene>
    <name evidence="3" type="ORF">FB567DRAFT_412433</name>
</gene>
<dbReference type="AlphaFoldDB" id="A0A8K0R079"/>
<dbReference type="Pfam" id="PF00075">
    <property type="entry name" value="RNase_H"/>
    <property type="match status" value="1"/>
</dbReference>
<feature type="domain" description="RNase H type-1" evidence="2">
    <location>
        <begin position="52"/>
        <end position="202"/>
    </location>
</feature>
<dbReference type="SUPFAM" id="SSF53098">
    <property type="entry name" value="Ribonuclease H-like"/>
    <property type="match status" value="1"/>
</dbReference>
<dbReference type="InterPro" id="IPR002156">
    <property type="entry name" value="RNaseH_domain"/>
</dbReference>
<dbReference type="Proteomes" id="UP000813461">
    <property type="component" value="Unassembled WGS sequence"/>
</dbReference>
<feature type="non-terminal residue" evidence="3">
    <location>
        <position position="241"/>
    </location>
</feature>
<organism evidence="3 4">
    <name type="scientific">Paraphoma chrysanthemicola</name>
    <dbReference type="NCBI Taxonomy" id="798071"/>
    <lineage>
        <taxon>Eukaryota</taxon>
        <taxon>Fungi</taxon>
        <taxon>Dikarya</taxon>
        <taxon>Ascomycota</taxon>
        <taxon>Pezizomycotina</taxon>
        <taxon>Dothideomycetes</taxon>
        <taxon>Pleosporomycetidae</taxon>
        <taxon>Pleosporales</taxon>
        <taxon>Pleosporineae</taxon>
        <taxon>Phaeosphaeriaceae</taxon>
        <taxon>Paraphoma</taxon>
    </lineage>
</organism>
<dbReference type="PROSITE" id="PS50879">
    <property type="entry name" value="RNASE_H_1"/>
    <property type="match status" value="1"/>
</dbReference>
<dbReference type="EMBL" id="JAGMVJ010000015">
    <property type="protein sequence ID" value="KAH7080963.1"/>
    <property type="molecule type" value="Genomic_DNA"/>
</dbReference>
<evidence type="ECO:0000256" key="1">
    <source>
        <dbReference type="SAM" id="MobiDB-lite"/>
    </source>
</evidence>
<reference evidence="3" key="1">
    <citation type="journal article" date="2021" name="Nat. Commun.">
        <title>Genetic determinants of endophytism in the Arabidopsis root mycobiome.</title>
        <authorList>
            <person name="Mesny F."/>
            <person name="Miyauchi S."/>
            <person name="Thiergart T."/>
            <person name="Pickel B."/>
            <person name="Atanasova L."/>
            <person name="Karlsson M."/>
            <person name="Huettel B."/>
            <person name="Barry K.W."/>
            <person name="Haridas S."/>
            <person name="Chen C."/>
            <person name="Bauer D."/>
            <person name="Andreopoulos W."/>
            <person name="Pangilinan J."/>
            <person name="LaButti K."/>
            <person name="Riley R."/>
            <person name="Lipzen A."/>
            <person name="Clum A."/>
            <person name="Drula E."/>
            <person name="Henrissat B."/>
            <person name="Kohler A."/>
            <person name="Grigoriev I.V."/>
            <person name="Martin F.M."/>
            <person name="Hacquard S."/>
        </authorList>
    </citation>
    <scope>NUCLEOTIDE SEQUENCE</scope>
    <source>
        <strain evidence="3">MPI-SDFR-AT-0120</strain>
    </source>
</reference>
<feature type="non-terminal residue" evidence="3">
    <location>
        <position position="1"/>
    </location>
</feature>
<accession>A0A8K0R079</accession>
<evidence type="ECO:0000313" key="4">
    <source>
        <dbReference type="Proteomes" id="UP000813461"/>
    </source>
</evidence>
<proteinExistence type="predicted"/>
<sequence length="241" mass="26204">RKLNYQRASDDRCNRIISSIVGSRAFPGTVTIPSVAEACRDDSSRLQDIADPTTTLVYCADGSYRRAGVNDVLGAGVAWLDEQKWHYASYSLGVNTGNSQDAELFGISAALGLALERVVVEGEAIELVRIFSDAQKVLDALANGNPNVLGPAGRKSWALGDVYEWADALVKAGVKVELVWVKGHSQSMGNRLADEAAVSAANMQKESLGKGKRFLVQRGDVPDEMKDPDRDAVDEWHWRVN</sequence>
<dbReference type="GO" id="GO:0004523">
    <property type="term" value="F:RNA-DNA hybrid ribonuclease activity"/>
    <property type="evidence" value="ECO:0007669"/>
    <property type="project" value="InterPro"/>
</dbReference>
<keyword evidence="4" id="KW-1185">Reference proteome</keyword>
<dbReference type="InterPro" id="IPR036397">
    <property type="entry name" value="RNaseH_sf"/>
</dbReference>